<dbReference type="InterPro" id="IPR053226">
    <property type="entry name" value="Pyrrolopyrazine_biosynth_F"/>
</dbReference>
<proteinExistence type="predicted"/>
<dbReference type="PANTHER" id="PTHR48419:SF1">
    <property type="entry name" value="SULFOTRANSFERASE DOMAIN-CONTAINING PROTEIN"/>
    <property type="match status" value="1"/>
</dbReference>
<dbReference type="Proteomes" id="UP001180737">
    <property type="component" value="Unassembled WGS sequence"/>
</dbReference>
<keyword evidence="2" id="KW-1185">Reference proteome</keyword>
<evidence type="ECO:0000313" key="2">
    <source>
        <dbReference type="Proteomes" id="UP001180737"/>
    </source>
</evidence>
<dbReference type="RefSeq" id="WP_033527837.1">
    <property type="nucleotide sequence ID" value="NZ_JAVRFJ010000040.1"/>
</dbReference>
<dbReference type="PANTHER" id="PTHR48419">
    <property type="entry name" value="SULFOTRANSFERASE DOMAIN-CONTAINING PROTEIN"/>
    <property type="match status" value="1"/>
</dbReference>
<evidence type="ECO:0008006" key="3">
    <source>
        <dbReference type="Google" id="ProtNLM"/>
    </source>
</evidence>
<dbReference type="Gene3D" id="3.40.50.300">
    <property type="entry name" value="P-loop containing nucleotide triphosphate hydrolases"/>
    <property type="match status" value="1"/>
</dbReference>
<organism evidence="1 2">
    <name type="scientific">Streptomyces gottesmaniae</name>
    <dbReference type="NCBI Taxonomy" id="3075518"/>
    <lineage>
        <taxon>Bacteria</taxon>
        <taxon>Bacillati</taxon>
        <taxon>Actinomycetota</taxon>
        <taxon>Actinomycetes</taxon>
        <taxon>Kitasatosporales</taxon>
        <taxon>Streptomycetaceae</taxon>
        <taxon>Streptomyces</taxon>
    </lineage>
</organism>
<gene>
    <name evidence="1" type="ORF">RM704_35065</name>
</gene>
<dbReference type="Pfam" id="PF19798">
    <property type="entry name" value="Sulfotransfer_5"/>
    <property type="match status" value="1"/>
</dbReference>
<evidence type="ECO:0000313" key="1">
    <source>
        <dbReference type="EMBL" id="MDT0572627.1"/>
    </source>
</evidence>
<dbReference type="SUPFAM" id="SSF52540">
    <property type="entry name" value="P-loop containing nucleoside triphosphate hydrolases"/>
    <property type="match status" value="1"/>
</dbReference>
<dbReference type="InterPro" id="IPR027417">
    <property type="entry name" value="P-loop_NTPase"/>
</dbReference>
<reference evidence="1" key="1">
    <citation type="submission" date="2024-05" db="EMBL/GenBank/DDBJ databases">
        <title>30 novel species of actinomycetes from the DSMZ collection.</title>
        <authorList>
            <person name="Nouioui I."/>
        </authorList>
    </citation>
    <scope>NUCLEOTIDE SEQUENCE</scope>
    <source>
        <strain evidence="1">DSM 3412</strain>
    </source>
</reference>
<protein>
    <recommendedName>
        <fullName evidence="3">Sulfotransferase family protein</fullName>
    </recommendedName>
</protein>
<accession>A0ABU2ZB62</accession>
<name>A0ABU2ZB62_9ACTN</name>
<dbReference type="EMBL" id="JAVRFJ010000040">
    <property type="protein sequence ID" value="MDT0572627.1"/>
    <property type="molecule type" value="Genomic_DNA"/>
</dbReference>
<sequence>MHPSIALWSHPRSMSTALERSFIERGDFKVFHEEFAYVFFMHEKRAAIPHKNPQPGHPLTYPEIKRAMEEARREQPVFHKDFPYHCLDHLLADPAYLRSQVNTFLIRDPEEAVLSHATVHPDVTRDVLGYEELARLFDHVRELTGTVPLVLNAADLADRPTQTIAAYCEAIGVPFLPEALRWSAGERPEWTTWSGWHTDVSASSGIRAPSRNYRFGYADMPHLREFVRHCVPFYEHLDQFRLRPAKEVAL</sequence>
<comment type="caution">
    <text evidence="1">The sequence shown here is derived from an EMBL/GenBank/DDBJ whole genome shotgun (WGS) entry which is preliminary data.</text>
</comment>